<gene>
    <name evidence="1" type="ORF">CRG98_005472</name>
</gene>
<keyword evidence="2" id="KW-1185">Reference proteome</keyword>
<evidence type="ECO:0000313" key="1">
    <source>
        <dbReference type="EMBL" id="PKI74143.1"/>
    </source>
</evidence>
<name>A0A2I0L0L3_PUNGR</name>
<reference evidence="1 2" key="1">
    <citation type="submission" date="2017-11" db="EMBL/GenBank/DDBJ databases">
        <title>De-novo sequencing of pomegranate (Punica granatum L.) genome.</title>
        <authorList>
            <person name="Akparov Z."/>
            <person name="Amiraslanov A."/>
            <person name="Hajiyeva S."/>
            <person name="Abbasov M."/>
            <person name="Kaur K."/>
            <person name="Hamwieh A."/>
            <person name="Solovyev V."/>
            <person name="Salamov A."/>
            <person name="Braich B."/>
            <person name="Kosarev P."/>
            <person name="Mahmoud A."/>
            <person name="Hajiyev E."/>
            <person name="Babayeva S."/>
            <person name="Izzatullayeva V."/>
            <person name="Mammadov A."/>
            <person name="Mammadov A."/>
            <person name="Sharifova S."/>
            <person name="Ojaghi J."/>
            <person name="Eynullazada K."/>
            <person name="Bayramov B."/>
            <person name="Abdulazimova A."/>
            <person name="Shahmuradov I."/>
        </authorList>
    </citation>
    <scope>NUCLEOTIDE SEQUENCE [LARGE SCALE GENOMIC DNA]</scope>
    <source>
        <strain evidence="2">cv. AG2017</strain>
        <tissue evidence="1">Leaf</tissue>
    </source>
</reference>
<comment type="caution">
    <text evidence="1">The sequence shown here is derived from an EMBL/GenBank/DDBJ whole genome shotgun (WGS) entry which is preliminary data.</text>
</comment>
<protein>
    <submittedName>
        <fullName evidence="1">Uncharacterized protein</fullName>
    </submittedName>
</protein>
<organism evidence="1 2">
    <name type="scientific">Punica granatum</name>
    <name type="common">Pomegranate</name>
    <dbReference type="NCBI Taxonomy" id="22663"/>
    <lineage>
        <taxon>Eukaryota</taxon>
        <taxon>Viridiplantae</taxon>
        <taxon>Streptophyta</taxon>
        <taxon>Embryophyta</taxon>
        <taxon>Tracheophyta</taxon>
        <taxon>Spermatophyta</taxon>
        <taxon>Magnoliopsida</taxon>
        <taxon>eudicotyledons</taxon>
        <taxon>Gunneridae</taxon>
        <taxon>Pentapetalae</taxon>
        <taxon>rosids</taxon>
        <taxon>malvids</taxon>
        <taxon>Myrtales</taxon>
        <taxon>Lythraceae</taxon>
        <taxon>Punica</taxon>
    </lineage>
</organism>
<dbReference type="AlphaFoldDB" id="A0A2I0L0L3"/>
<evidence type="ECO:0000313" key="2">
    <source>
        <dbReference type="Proteomes" id="UP000233551"/>
    </source>
</evidence>
<proteinExistence type="predicted"/>
<accession>A0A2I0L0L3</accession>
<dbReference type="Proteomes" id="UP000233551">
    <property type="component" value="Unassembled WGS sequence"/>
</dbReference>
<sequence>MHPMQLYFSTQGSVPFGSIPTTFLHQGSVPFGSIPTTFLHRGQSLSGQSQLLFCTGVSPLRVNPDYFSALGSVPFGSIPTTLLHRGQSPSGQSRLLFCTGVSPLRVTPDYFSAQGSVPFESDPTLISAQGSVPFGVNLDINLCTGVSPLRANPDFKCLSQFCSGLYTSILRISLYLLFIRYNIPHIQSKKEKLLSEVPYRSLLLNWGASEVFGCILYSSTQSKRGKLSAPHFGSPFQTMISTMVQATT</sequence>
<dbReference type="EMBL" id="PGOL01000223">
    <property type="protein sequence ID" value="PKI74143.1"/>
    <property type="molecule type" value="Genomic_DNA"/>
</dbReference>